<dbReference type="Proteomes" id="UP000072741">
    <property type="component" value="Unassembled WGS sequence"/>
</dbReference>
<evidence type="ECO:0008006" key="4">
    <source>
        <dbReference type="Google" id="ProtNLM"/>
    </source>
</evidence>
<dbReference type="SUPFAM" id="SSF53850">
    <property type="entry name" value="Periplasmic binding protein-like II"/>
    <property type="match status" value="1"/>
</dbReference>
<dbReference type="AlphaFoldDB" id="A0A147GRF9"/>
<comment type="caution">
    <text evidence="2">The sequence shown here is derived from an EMBL/GenBank/DDBJ whole genome shotgun (WGS) entry which is preliminary data.</text>
</comment>
<evidence type="ECO:0000256" key="1">
    <source>
        <dbReference type="ARBA" id="ARBA00006987"/>
    </source>
</evidence>
<accession>A0A147GRF9</accession>
<dbReference type="CDD" id="cd07012">
    <property type="entry name" value="PBP2_Bug_TTT"/>
    <property type="match status" value="1"/>
</dbReference>
<evidence type="ECO:0000313" key="3">
    <source>
        <dbReference type="Proteomes" id="UP000072741"/>
    </source>
</evidence>
<dbReference type="Pfam" id="PF03401">
    <property type="entry name" value="TctC"/>
    <property type="match status" value="1"/>
</dbReference>
<dbReference type="Gene3D" id="3.40.190.10">
    <property type="entry name" value="Periplasmic binding protein-like II"/>
    <property type="match status" value="1"/>
</dbReference>
<dbReference type="InterPro" id="IPR042100">
    <property type="entry name" value="Bug_dom1"/>
</dbReference>
<protein>
    <recommendedName>
        <fullName evidence="4">Tripartite-type tricarboxylate transporter receptor subunit TctC</fullName>
    </recommendedName>
</protein>
<organism evidence="2 3">
    <name type="scientific">Pseudacidovorax intermedius</name>
    <dbReference type="NCBI Taxonomy" id="433924"/>
    <lineage>
        <taxon>Bacteria</taxon>
        <taxon>Pseudomonadati</taxon>
        <taxon>Pseudomonadota</taxon>
        <taxon>Betaproteobacteria</taxon>
        <taxon>Burkholderiales</taxon>
        <taxon>Comamonadaceae</taxon>
        <taxon>Pseudacidovorax</taxon>
    </lineage>
</organism>
<proteinExistence type="inferred from homology"/>
<reference evidence="2 3" key="1">
    <citation type="journal article" date="2016" name="Front. Microbiol.">
        <title>Genomic Resource of Rice Seed Associated Bacteria.</title>
        <authorList>
            <person name="Midha S."/>
            <person name="Bansal K."/>
            <person name="Sharma S."/>
            <person name="Kumar N."/>
            <person name="Patil P.P."/>
            <person name="Chaudhry V."/>
            <person name="Patil P.B."/>
        </authorList>
    </citation>
    <scope>NUCLEOTIDE SEQUENCE [LARGE SCALE GENOMIC DNA]</scope>
    <source>
        <strain evidence="2 3">NS331</strain>
    </source>
</reference>
<name>A0A147GRF9_9BURK</name>
<dbReference type="Gene3D" id="3.40.190.150">
    <property type="entry name" value="Bordetella uptake gene, domain 1"/>
    <property type="match status" value="1"/>
</dbReference>
<dbReference type="PIRSF" id="PIRSF017082">
    <property type="entry name" value="YflP"/>
    <property type="match status" value="1"/>
</dbReference>
<keyword evidence="3" id="KW-1185">Reference proteome</keyword>
<dbReference type="PANTHER" id="PTHR42928:SF5">
    <property type="entry name" value="BLR1237 PROTEIN"/>
    <property type="match status" value="1"/>
</dbReference>
<comment type="similarity">
    <text evidence="1">Belongs to the UPF0065 (bug) family.</text>
</comment>
<gene>
    <name evidence="2" type="ORF">NS331_15830</name>
</gene>
<dbReference type="EMBL" id="LDSL01000100">
    <property type="protein sequence ID" value="KTT18727.1"/>
    <property type="molecule type" value="Genomic_DNA"/>
</dbReference>
<sequence length="321" mass="33044">MAHLGTAALCWVPVLPAWSQAYPAKALTIVVPFAAGGSIDVVARQVASRLSAKLGQSVVVDNVAGAFGTIGTQKVARAAPDGHTLLFVVSSPLNVAPILNPSAVRYDAFKDFLPIATVGRLPFMVVGRNGLPADSMASLIQLARARPGALSFGTDGTGSLLHITGELIKQRAGVDIVHVPYKAAPQVLTDIGGGQLDLGILPVALAQPLVREGRVRAYAVTSPGRLPGLPQVPALAELPGFEGVSLTSWMGLLAPAGLPAHVAAVLTDAMRAAASDPTLVAQLVDRAIEPDVVAGSDFAALLRSERQQIASVVARTGLKPE</sequence>
<dbReference type="PANTHER" id="PTHR42928">
    <property type="entry name" value="TRICARBOXYLATE-BINDING PROTEIN"/>
    <property type="match status" value="1"/>
</dbReference>
<evidence type="ECO:0000313" key="2">
    <source>
        <dbReference type="EMBL" id="KTT18727.1"/>
    </source>
</evidence>
<dbReference type="InterPro" id="IPR005064">
    <property type="entry name" value="BUG"/>
</dbReference>
<dbReference type="PATRIC" id="fig|433924.3.peg.44"/>